<evidence type="ECO:0000313" key="3">
    <source>
        <dbReference type="Proteomes" id="UP000177950"/>
    </source>
</evidence>
<dbReference type="EMBL" id="MFSV01000207">
    <property type="protein sequence ID" value="OGI55762.1"/>
    <property type="molecule type" value="Genomic_DNA"/>
</dbReference>
<reference evidence="2 3" key="1">
    <citation type="journal article" date="2016" name="Nat. Commun.">
        <title>Thousands of microbial genomes shed light on interconnected biogeochemical processes in an aquifer system.</title>
        <authorList>
            <person name="Anantharaman K."/>
            <person name="Brown C.T."/>
            <person name="Hug L.A."/>
            <person name="Sharon I."/>
            <person name="Castelle C.J."/>
            <person name="Probst A.J."/>
            <person name="Thomas B.C."/>
            <person name="Singh A."/>
            <person name="Wilkins M.J."/>
            <person name="Karaoz U."/>
            <person name="Brodie E.L."/>
            <person name="Williams K.H."/>
            <person name="Hubbard S.S."/>
            <person name="Banfield J.F."/>
        </authorList>
    </citation>
    <scope>NUCLEOTIDE SEQUENCE [LARGE SCALE GENOMIC DNA]</scope>
</reference>
<feature type="domain" description="DUF6471" evidence="1">
    <location>
        <begin position="9"/>
        <end position="73"/>
    </location>
</feature>
<dbReference type="Proteomes" id="UP000177950">
    <property type="component" value="Unassembled WGS sequence"/>
</dbReference>
<name>A0A1F6UEP2_9PROT</name>
<protein>
    <recommendedName>
        <fullName evidence="1">DUF6471 domain-containing protein</fullName>
    </recommendedName>
</protein>
<dbReference type="AlphaFoldDB" id="A0A1F6UEP2"/>
<evidence type="ECO:0000259" key="1">
    <source>
        <dbReference type="Pfam" id="PF20075"/>
    </source>
</evidence>
<proteinExistence type="predicted"/>
<dbReference type="Pfam" id="PF20075">
    <property type="entry name" value="DUF6471"/>
    <property type="match status" value="1"/>
</dbReference>
<evidence type="ECO:0000313" key="2">
    <source>
        <dbReference type="EMBL" id="OGI55762.1"/>
    </source>
</evidence>
<gene>
    <name evidence="2" type="ORF">A2V58_09205</name>
</gene>
<sequence length="78" mass="8777">MSAKTKDQWDAHARNLVKGELARRGLNYDDLVLRLKKIGVDDNANNLRSKINRGTFSATFLLQVLQAIGCKSLDIYVD</sequence>
<accession>A0A1F6UEP2</accession>
<comment type="caution">
    <text evidence="2">The sequence shown here is derived from an EMBL/GenBank/DDBJ whole genome shotgun (WGS) entry which is preliminary data.</text>
</comment>
<dbReference type="InterPro" id="IPR045526">
    <property type="entry name" value="DUF6471"/>
</dbReference>
<organism evidence="2 3">
    <name type="scientific">Candidatus Muproteobacteria bacterium RBG_19FT_COMBO_61_10</name>
    <dbReference type="NCBI Taxonomy" id="1817761"/>
    <lineage>
        <taxon>Bacteria</taxon>
        <taxon>Pseudomonadati</taxon>
        <taxon>Pseudomonadota</taxon>
        <taxon>Candidatus Muproteobacteria</taxon>
    </lineage>
</organism>